<protein>
    <submittedName>
        <fullName evidence="2">DUF2778 domain-containing protein</fullName>
    </submittedName>
</protein>
<evidence type="ECO:0000313" key="3">
    <source>
        <dbReference type="Proteomes" id="UP000480164"/>
    </source>
</evidence>
<gene>
    <name evidence="2" type="ORF">GK011_01465</name>
</gene>
<reference evidence="2 3" key="1">
    <citation type="submission" date="2019-11" db="EMBL/GenBank/DDBJ databases">
        <title>Erwinia sp. nov., isolated from feces of birds in Tibet plateau of China.</title>
        <authorList>
            <person name="Ge Y."/>
        </authorList>
    </citation>
    <scope>NUCLEOTIDE SEQUENCE [LARGE SCALE GENOMIC DNA]</scope>
    <source>
        <strain evidence="2 3">J316</strain>
    </source>
</reference>
<feature type="domain" description="Tlde1" evidence="1">
    <location>
        <begin position="23"/>
        <end position="106"/>
    </location>
</feature>
<dbReference type="EMBL" id="WLZX01000001">
    <property type="protein sequence ID" value="MTD25615.1"/>
    <property type="molecule type" value="Genomic_DNA"/>
</dbReference>
<evidence type="ECO:0000259" key="1">
    <source>
        <dbReference type="Pfam" id="PF10908"/>
    </source>
</evidence>
<keyword evidence="3" id="KW-1185">Reference proteome</keyword>
<proteinExistence type="predicted"/>
<dbReference type="Proteomes" id="UP000480164">
    <property type="component" value="Unassembled WGS sequence"/>
</dbReference>
<comment type="caution">
    <text evidence="2">The sequence shown here is derived from an EMBL/GenBank/DDBJ whole genome shotgun (WGS) entry which is preliminary data.</text>
</comment>
<dbReference type="RefSeq" id="WP_154750949.1">
    <property type="nucleotide sequence ID" value="NZ_WLZX01000001.1"/>
</dbReference>
<dbReference type="InterPro" id="IPR021225">
    <property type="entry name" value="Tlde1_dom"/>
</dbReference>
<sequence length="121" mass="13212">MSWEYDVRTKQFSLKGENRFSAMYAGAEGYKDDPAFECVINSGPLPRGTYTIGEPENNKTTGYFSLRLTPDAGNSMCGRSRFLIHGDSASNPGKASQGCIVASIHVRKEISKSGVKKLVVK</sequence>
<name>A0ABW9R6A5_9GAMM</name>
<accession>A0ABW9R6A5</accession>
<organism evidence="2 3">
    <name type="scientific">Erwinia sorbitola</name>
    <dbReference type="NCBI Taxonomy" id="2681984"/>
    <lineage>
        <taxon>Bacteria</taxon>
        <taxon>Pseudomonadati</taxon>
        <taxon>Pseudomonadota</taxon>
        <taxon>Gammaproteobacteria</taxon>
        <taxon>Enterobacterales</taxon>
        <taxon>Erwiniaceae</taxon>
        <taxon>Erwinia</taxon>
    </lineage>
</organism>
<dbReference type="Pfam" id="PF10908">
    <property type="entry name" value="Tlde1_dom"/>
    <property type="match status" value="1"/>
</dbReference>
<evidence type="ECO:0000313" key="2">
    <source>
        <dbReference type="EMBL" id="MTD25615.1"/>
    </source>
</evidence>